<name>A0A1X7F224_9BACT</name>
<dbReference type="InterPro" id="IPR021505">
    <property type="entry name" value="Phage_B3_Orf6"/>
</dbReference>
<reference evidence="2" key="1">
    <citation type="submission" date="2017-04" db="EMBL/GenBank/DDBJ databases">
        <authorList>
            <person name="Varghese N."/>
            <person name="Submissions S."/>
        </authorList>
    </citation>
    <scope>NUCLEOTIDE SEQUENCE [LARGE SCALE GENOMIC DNA]</scope>
    <source>
        <strain evidence="2">K3S</strain>
    </source>
</reference>
<evidence type="ECO:0000313" key="1">
    <source>
        <dbReference type="EMBL" id="SMF44520.1"/>
    </source>
</evidence>
<sequence>MGEMTVPEGYMEDSMGRLVRIEHVSEYDKLKDETVNTILERAFQVQQEIKDFKTETMGDFYALMEMAFEKYDAKVGGKKGNAQITSYDGKKKVAIAVNESVTFDERLQVAKSLIDVCLIDWTKDGRTEVKTIVNAAFDVDKEGNISTYKVMSLLKFEINDDRWQRAMKAVRDSLSVLCSKKYIRFYHRTGIESKWQAIPLDIAAV</sequence>
<dbReference type="AlphaFoldDB" id="A0A1X7F224"/>
<dbReference type="Pfam" id="PF11363">
    <property type="entry name" value="DUF3164"/>
    <property type="match status" value="1"/>
</dbReference>
<dbReference type="EMBL" id="FWZU01000009">
    <property type="protein sequence ID" value="SMF44520.1"/>
    <property type="molecule type" value="Genomic_DNA"/>
</dbReference>
<gene>
    <name evidence="1" type="ORF">SAMN06295933_3607</name>
</gene>
<dbReference type="STRING" id="1519643.SAMN06295933_3607"/>
<dbReference type="Proteomes" id="UP000192906">
    <property type="component" value="Unassembled WGS sequence"/>
</dbReference>
<proteinExistence type="predicted"/>
<organism evidence="1 2">
    <name type="scientific">Desulfovibrio gilichinskyi</name>
    <dbReference type="NCBI Taxonomy" id="1519643"/>
    <lineage>
        <taxon>Bacteria</taxon>
        <taxon>Pseudomonadati</taxon>
        <taxon>Thermodesulfobacteriota</taxon>
        <taxon>Desulfovibrionia</taxon>
        <taxon>Desulfovibrionales</taxon>
        <taxon>Desulfovibrionaceae</taxon>
        <taxon>Desulfovibrio</taxon>
    </lineage>
</organism>
<evidence type="ECO:0008006" key="3">
    <source>
        <dbReference type="Google" id="ProtNLM"/>
    </source>
</evidence>
<accession>A0A1X7F224</accession>
<keyword evidence="2" id="KW-1185">Reference proteome</keyword>
<protein>
    <recommendedName>
        <fullName evidence="3">Sulfate transporter</fullName>
    </recommendedName>
</protein>
<evidence type="ECO:0000313" key="2">
    <source>
        <dbReference type="Proteomes" id="UP000192906"/>
    </source>
</evidence>